<protein>
    <submittedName>
        <fullName evidence="2">Aldo/keto reductase</fullName>
    </submittedName>
</protein>
<dbReference type="InterPro" id="IPR023210">
    <property type="entry name" value="NADP_OxRdtase_dom"/>
</dbReference>
<feature type="domain" description="NADP-dependent oxidoreductase" evidence="1">
    <location>
        <begin position="9"/>
        <end position="279"/>
    </location>
</feature>
<proteinExistence type="predicted"/>
<evidence type="ECO:0000313" key="2">
    <source>
        <dbReference type="EMBL" id="XBX80418.1"/>
    </source>
</evidence>
<dbReference type="InterPro" id="IPR036812">
    <property type="entry name" value="NAD(P)_OxRdtase_dom_sf"/>
</dbReference>
<dbReference type="PANTHER" id="PTHR42686:SF1">
    <property type="entry name" value="GH17980P-RELATED"/>
    <property type="match status" value="1"/>
</dbReference>
<sequence>MTARVLPPLCVGASPLGGMAQTYGYDVDESTAIRTVRHLLESPVRSIDTSNQYSGGESERRIGQAFADAGGVPDDFVIATKADPLPGDGGFSGDRVHRSFQESTERLGGARFGVYYLHDPEWFDFDTMVGPNSAVEAMVALKRDGLVDAIGVAGGDLDEMRRYVDLGVFDVLLNHNRYTLLDRSADSLIDHAIESGVAFVNAAPYASGILARPAAAQPTYQYRPPSPEIVATTARLREACARHGVPLPAVALQFSTRDPRITSTVVGVSAPQRVDELVENAGIDVPAALWHEVGDIIGADASHLLT</sequence>
<name>A0AAU7W3W0_9MICO</name>
<gene>
    <name evidence="2" type="ORF">ABS642_10095</name>
</gene>
<dbReference type="GO" id="GO:0005829">
    <property type="term" value="C:cytosol"/>
    <property type="evidence" value="ECO:0007669"/>
    <property type="project" value="TreeGrafter"/>
</dbReference>
<dbReference type="SUPFAM" id="SSF51430">
    <property type="entry name" value="NAD(P)-linked oxidoreductase"/>
    <property type="match status" value="1"/>
</dbReference>
<dbReference type="InterPro" id="IPR020471">
    <property type="entry name" value="AKR"/>
</dbReference>
<dbReference type="CDD" id="cd19090">
    <property type="entry name" value="AKR_AKR15A-like"/>
    <property type="match status" value="1"/>
</dbReference>
<evidence type="ECO:0000259" key="1">
    <source>
        <dbReference type="Pfam" id="PF00248"/>
    </source>
</evidence>
<accession>A0AAU7W3W0</accession>
<dbReference type="EMBL" id="CP158357">
    <property type="protein sequence ID" value="XBX80418.1"/>
    <property type="molecule type" value="Genomic_DNA"/>
</dbReference>
<dbReference type="RefSeq" id="WP_350353221.1">
    <property type="nucleotide sequence ID" value="NZ_CP158357.1"/>
</dbReference>
<reference evidence="2" key="1">
    <citation type="submission" date="2024-06" db="EMBL/GenBank/DDBJ databases">
        <title>Draft genome sequence of Microbacterium sp. strain A8/3-1, isolated from Oxytropis tragacanthoides Fisch. ex DC. Root nodules in the Altai region of Russia.</title>
        <authorList>
            <person name="Sazanova A."/>
            <person name="Guro P."/>
            <person name="Kuznetsova I."/>
            <person name="Belimov A."/>
            <person name="Safronova V."/>
        </authorList>
    </citation>
    <scope>NUCLEOTIDE SEQUENCE</scope>
    <source>
        <strain evidence="2">A8/3-1</strain>
    </source>
</reference>
<dbReference type="AlphaFoldDB" id="A0AAU7W3W0"/>
<organism evidence="2">
    <name type="scientific">Microbacterium sp. A8/3-1</name>
    <dbReference type="NCBI Taxonomy" id="3160749"/>
    <lineage>
        <taxon>Bacteria</taxon>
        <taxon>Bacillati</taxon>
        <taxon>Actinomycetota</taxon>
        <taxon>Actinomycetes</taxon>
        <taxon>Micrococcales</taxon>
        <taxon>Microbacteriaceae</taxon>
        <taxon>Microbacterium</taxon>
    </lineage>
</organism>
<dbReference type="GO" id="GO:0016491">
    <property type="term" value="F:oxidoreductase activity"/>
    <property type="evidence" value="ECO:0007669"/>
    <property type="project" value="InterPro"/>
</dbReference>
<dbReference type="Pfam" id="PF00248">
    <property type="entry name" value="Aldo_ket_red"/>
    <property type="match status" value="1"/>
</dbReference>
<dbReference type="PANTHER" id="PTHR42686">
    <property type="entry name" value="GH17980P-RELATED"/>
    <property type="match status" value="1"/>
</dbReference>
<dbReference type="Gene3D" id="3.20.20.100">
    <property type="entry name" value="NADP-dependent oxidoreductase domain"/>
    <property type="match status" value="1"/>
</dbReference>